<dbReference type="InterPro" id="IPR022516">
    <property type="entry name" value="CHP03798_Ocin"/>
</dbReference>
<dbReference type="NCBIfam" id="TIGR03798">
    <property type="entry name" value="leader_Nif11"/>
    <property type="match status" value="1"/>
</dbReference>
<keyword evidence="3" id="KW-1185">Reference proteome</keyword>
<dbReference type="RefSeq" id="WP_021170190.1">
    <property type="nucleotide sequence ID" value="NZ_CTRP01000014.1"/>
</dbReference>
<protein>
    <recommendedName>
        <fullName evidence="1">Nif11 domain-containing protein</fullName>
    </recommendedName>
</protein>
<feature type="domain" description="Nif11" evidence="1">
    <location>
        <begin position="1"/>
        <end position="47"/>
    </location>
</feature>
<name>A0A0U1L3E5_9FIRM</name>
<sequence>MSIESAKAFIERMKNDEKFTQKATECRDAQAWMVFAKEACFDISVDDITIEDIQEALAELSDDELDGVAGGMNPVLAIDSW</sequence>
<evidence type="ECO:0000259" key="1">
    <source>
        <dbReference type="Pfam" id="PF07862"/>
    </source>
</evidence>
<dbReference type="Proteomes" id="UP000049855">
    <property type="component" value="Unassembled WGS sequence"/>
</dbReference>
<dbReference type="Pfam" id="PF07862">
    <property type="entry name" value="Nif11"/>
    <property type="match status" value="1"/>
</dbReference>
<evidence type="ECO:0000313" key="2">
    <source>
        <dbReference type="EMBL" id="CQR74180.1"/>
    </source>
</evidence>
<gene>
    <name evidence="2" type="ORF">SpAn4DRAFT_0642</name>
</gene>
<evidence type="ECO:0000313" key="3">
    <source>
        <dbReference type="Proteomes" id="UP000049855"/>
    </source>
</evidence>
<organism evidence="2 3">
    <name type="scientific">Sporomusa ovata</name>
    <dbReference type="NCBI Taxonomy" id="2378"/>
    <lineage>
        <taxon>Bacteria</taxon>
        <taxon>Bacillati</taxon>
        <taxon>Bacillota</taxon>
        <taxon>Negativicutes</taxon>
        <taxon>Selenomonadales</taxon>
        <taxon>Sporomusaceae</taxon>
        <taxon>Sporomusa</taxon>
    </lineage>
</organism>
<accession>A0A0U1L3E5</accession>
<dbReference type="AlphaFoldDB" id="A0A0U1L3E5"/>
<dbReference type="InterPro" id="IPR012903">
    <property type="entry name" value="Nif11"/>
</dbReference>
<dbReference type="EMBL" id="CTRP01000014">
    <property type="protein sequence ID" value="CQR74180.1"/>
    <property type="molecule type" value="Genomic_DNA"/>
</dbReference>
<reference evidence="3" key="1">
    <citation type="submission" date="2015-03" db="EMBL/GenBank/DDBJ databases">
        <authorList>
            <person name="Nijsse Bart"/>
        </authorList>
    </citation>
    <scope>NUCLEOTIDE SEQUENCE [LARGE SCALE GENOMIC DNA]</scope>
</reference>
<proteinExistence type="predicted"/>